<feature type="compositionally biased region" description="Low complexity" evidence="1">
    <location>
        <begin position="82"/>
        <end position="94"/>
    </location>
</feature>
<dbReference type="Proteomes" id="UP001524547">
    <property type="component" value="Unassembled WGS sequence"/>
</dbReference>
<accession>A0ABT1W2X4</accession>
<keyword evidence="4" id="KW-1185">Reference proteome</keyword>
<feature type="region of interest" description="Disordered" evidence="1">
    <location>
        <begin position="467"/>
        <end position="487"/>
    </location>
</feature>
<dbReference type="PANTHER" id="PTHR38592">
    <property type="entry name" value="BLL4819 PROTEIN"/>
    <property type="match status" value="1"/>
</dbReference>
<feature type="transmembrane region" description="Helical" evidence="2">
    <location>
        <begin position="440"/>
        <end position="459"/>
    </location>
</feature>
<evidence type="ECO:0000313" key="3">
    <source>
        <dbReference type="EMBL" id="MCQ8242339.1"/>
    </source>
</evidence>
<feature type="transmembrane region" description="Helical" evidence="2">
    <location>
        <begin position="334"/>
        <end position="358"/>
    </location>
</feature>
<feature type="transmembrane region" description="Helical" evidence="2">
    <location>
        <begin position="155"/>
        <end position="174"/>
    </location>
</feature>
<feature type="transmembrane region" description="Helical" evidence="2">
    <location>
        <begin position="235"/>
        <end position="261"/>
    </location>
</feature>
<dbReference type="InterPro" id="IPR014550">
    <property type="entry name" value="UCP028704_OpgC"/>
</dbReference>
<dbReference type="EMBL" id="JAMZEJ010000010">
    <property type="protein sequence ID" value="MCQ8242339.1"/>
    <property type="molecule type" value="Genomic_DNA"/>
</dbReference>
<feature type="transmembrane region" description="Helical" evidence="2">
    <location>
        <begin position="304"/>
        <end position="322"/>
    </location>
</feature>
<feature type="region of interest" description="Disordered" evidence="1">
    <location>
        <begin position="1"/>
        <end position="94"/>
    </location>
</feature>
<protein>
    <submittedName>
        <fullName evidence="3">OpgC domain-containing protein</fullName>
    </submittedName>
</protein>
<organism evidence="3 4">
    <name type="scientific">Rhizosaccharibacter radicis</name>
    <dbReference type="NCBI Taxonomy" id="2782605"/>
    <lineage>
        <taxon>Bacteria</taxon>
        <taxon>Pseudomonadati</taxon>
        <taxon>Pseudomonadota</taxon>
        <taxon>Alphaproteobacteria</taxon>
        <taxon>Acetobacterales</taxon>
        <taxon>Acetobacteraceae</taxon>
        <taxon>Rhizosaccharibacter</taxon>
    </lineage>
</organism>
<comment type="caution">
    <text evidence="3">The sequence shown here is derived from an EMBL/GenBank/DDBJ whole genome shotgun (WGS) entry which is preliminary data.</text>
</comment>
<proteinExistence type="predicted"/>
<keyword evidence="2" id="KW-0472">Membrane</keyword>
<keyword evidence="2" id="KW-0812">Transmembrane</keyword>
<evidence type="ECO:0000256" key="1">
    <source>
        <dbReference type="SAM" id="MobiDB-lite"/>
    </source>
</evidence>
<evidence type="ECO:0000313" key="4">
    <source>
        <dbReference type="Proteomes" id="UP001524547"/>
    </source>
</evidence>
<dbReference type="PANTHER" id="PTHR38592:SF3">
    <property type="entry name" value="BLL4819 PROTEIN"/>
    <property type="match status" value="1"/>
</dbReference>
<evidence type="ECO:0000256" key="2">
    <source>
        <dbReference type="SAM" id="Phobius"/>
    </source>
</evidence>
<dbReference type="Pfam" id="PF10129">
    <property type="entry name" value="OpgC_C"/>
    <property type="match status" value="1"/>
</dbReference>
<feature type="transmembrane region" description="Helical" evidence="2">
    <location>
        <begin position="273"/>
        <end position="292"/>
    </location>
</feature>
<keyword evidence="2" id="KW-1133">Transmembrane helix</keyword>
<sequence>MILESADTSPGRVTRSDAPETEPGSSTTGIGGSADQPDASGIEPGAGGRAAGDMDRPIGSGSTASPEAGPEAGDIPLRDPSARPGRLAAAEAALADAEAASSGGDASIAAPPPRSTRDHRVDALRGVALTMMFADHIPQNLLNRFTLRNLGFCDAAEIFVLLAGFASLLAYGRAFEREGLRGGFARLLARCVRLYLFQIAMLMLTIGAVTGWRRFHSVPVDFLEPELAHGWWRSLWRAMSLEALPGNLNILPLYIVLLLLFPPIYWVMRRRPWLALGLSAALWLLINLDPALNLPNWLDPDGWYFNPFAWQFLFTIGAFAALKTRLTAGSLPRHPALVALAWAYLLFSALESFPWASWHLPDPRLFVIPPPEKTPLSPLRLIDVLAIFYLVQSSPLAQRVATHRVGQVWAVLGRHSLEIFTAGTVLDLLAKLLFNTYGTGWALQVGVNVVGFGLLYLLARALDSRKNRRRNPGGRPDARALPGASAG</sequence>
<reference evidence="3 4" key="1">
    <citation type="submission" date="2022-06" db="EMBL/GenBank/DDBJ databases">
        <title>Rhizosaccharibacter gen. nov. sp. nov. KSS12, endophytic bacteria isolated from sugarcane.</title>
        <authorList>
            <person name="Pitiwittayakul N."/>
        </authorList>
    </citation>
    <scope>NUCLEOTIDE SEQUENCE [LARGE SCALE GENOMIC DNA]</scope>
    <source>
        <strain evidence="3 4">KSS12</strain>
    </source>
</reference>
<name>A0ABT1W2X4_9PROT</name>
<gene>
    <name evidence="3" type="ORF">NFI88_16015</name>
</gene>
<feature type="transmembrane region" description="Helical" evidence="2">
    <location>
        <begin position="194"/>
        <end position="215"/>
    </location>
</feature>